<dbReference type="Pfam" id="PF00196">
    <property type="entry name" value="GerE"/>
    <property type="match status" value="1"/>
</dbReference>
<keyword evidence="6" id="KW-1185">Reference proteome</keyword>
<proteinExistence type="predicted"/>
<evidence type="ECO:0000313" key="6">
    <source>
        <dbReference type="Proteomes" id="UP000824281"/>
    </source>
</evidence>
<keyword evidence="3" id="KW-0804">Transcription</keyword>
<evidence type="ECO:0000256" key="1">
    <source>
        <dbReference type="ARBA" id="ARBA00023015"/>
    </source>
</evidence>
<dbReference type="InterPro" id="IPR036388">
    <property type="entry name" value="WH-like_DNA-bd_sf"/>
</dbReference>
<evidence type="ECO:0000259" key="4">
    <source>
        <dbReference type="PROSITE" id="PS50043"/>
    </source>
</evidence>
<organism evidence="5 6">
    <name type="scientific">Qipengyuania aurantiaca</name>
    <dbReference type="NCBI Taxonomy" id="2867233"/>
    <lineage>
        <taxon>Bacteria</taxon>
        <taxon>Pseudomonadati</taxon>
        <taxon>Pseudomonadota</taxon>
        <taxon>Alphaproteobacteria</taxon>
        <taxon>Sphingomonadales</taxon>
        <taxon>Erythrobacteraceae</taxon>
        <taxon>Qipengyuania</taxon>
    </lineage>
</organism>
<dbReference type="RefSeq" id="WP_221424858.1">
    <property type="nucleotide sequence ID" value="NZ_CP081295.1"/>
</dbReference>
<evidence type="ECO:0000256" key="3">
    <source>
        <dbReference type="ARBA" id="ARBA00023163"/>
    </source>
</evidence>
<dbReference type="PRINTS" id="PR00038">
    <property type="entry name" value="HTHLUXR"/>
</dbReference>
<keyword evidence="2" id="KW-0238">DNA-binding</keyword>
<protein>
    <submittedName>
        <fullName evidence="5">Autoinducer binding domain-containing protein</fullName>
    </submittedName>
</protein>
<sequence>MDSLFVELACSPCVTSLWQNVRGAVDHFGADKFSYHFTPVFASQVSRETQVMSRGFSMDWLDLYDSADFRQCDPIPDEVMRAGHTISWEEALDRAERTPEVERFIAALREHGIANGFGVPLYGPDNRDAYAAFGFPVDATPTEEQIVALTMVARAAHDRVCQLVTIEEGEVSLSQRELEVLRLIARGKSNTIIAQLLKISADTVGTYVKRLYAKLGASDRVGATVKALKLKLITV</sequence>
<dbReference type="InterPro" id="IPR036693">
    <property type="entry name" value="TF_LuxR_autoind-bd_dom_sf"/>
</dbReference>
<dbReference type="Proteomes" id="UP000824281">
    <property type="component" value="Chromosome"/>
</dbReference>
<dbReference type="InterPro" id="IPR005143">
    <property type="entry name" value="TF_LuxR_autoind-bd_dom"/>
</dbReference>
<gene>
    <name evidence="5" type="ORF">K3148_11115</name>
</gene>
<dbReference type="PANTHER" id="PTHR44688">
    <property type="entry name" value="DNA-BINDING TRANSCRIPTIONAL ACTIVATOR DEVR_DOSR"/>
    <property type="match status" value="1"/>
</dbReference>
<evidence type="ECO:0000313" key="5">
    <source>
        <dbReference type="EMBL" id="QZD89360.1"/>
    </source>
</evidence>
<dbReference type="EMBL" id="CP081295">
    <property type="protein sequence ID" value="QZD89360.1"/>
    <property type="molecule type" value="Genomic_DNA"/>
</dbReference>
<dbReference type="PROSITE" id="PS50043">
    <property type="entry name" value="HTH_LUXR_2"/>
    <property type="match status" value="1"/>
</dbReference>
<feature type="domain" description="HTH luxR-type" evidence="4">
    <location>
        <begin position="166"/>
        <end position="231"/>
    </location>
</feature>
<dbReference type="CDD" id="cd06170">
    <property type="entry name" value="LuxR_C_like"/>
    <property type="match status" value="1"/>
</dbReference>
<dbReference type="Gene3D" id="1.10.10.10">
    <property type="entry name" value="Winged helix-like DNA-binding domain superfamily/Winged helix DNA-binding domain"/>
    <property type="match status" value="1"/>
</dbReference>
<name>A0ABX8ZK19_9SPHN</name>
<dbReference type="SUPFAM" id="SSF46894">
    <property type="entry name" value="C-terminal effector domain of the bipartite response regulators"/>
    <property type="match status" value="1"/>
</dbReference>
<accession>A0ABX8ZK19</accession>
<dbReference type="Pfam" id="PF03472">
    <property type="entry name" value="Autoind_bind"/>
    <property type="match status" value="1"/>
</dbReference>
<dbReference type="PANTHER" id="PTHR44688:SF16">
    <property type="entry name" value="DNA-BINDING TRANSCRIPTIONAL ACTIVATOR DEVR_DOSR"/>
    <property type="match status" value="1"/>
</dbReference>
<dbReference type="InterPro" id="IPR000792">
    <property type="entry name" value="Tscrpt_reg_LuxR_C"/>
</dbReference>
<dbReference type="SMART" id="SM00421">
    <property type="entry name" value="HTH_LUXR"/>
    <property type="match status" value="1"/>
</dbReference>
<evidence type="ECO:0000256" key="2">
    <source>
        <dbReference type="ARBA" id="ARBA00023125"/>
    </source>
</evidence>
<dbReference type="InterPro" id="IPR016032">
    <property type="entry name" value="Sig_transdc_resp-reg_C-effctor"/>
</dbReference>
<keyword evidence="1" id="KW-0805">Transcription regulation</keyword>
<dbReference type="SUPFAM" id="SSF75516">
    <property type="entry name" value="Pheromone-binding domain of LuxR-like quorum-sensing transcription factors"/>
    <property type="match status" value="1"/>
</dbReference>
<dbReference type="PROSITE" id="PS00622">
    <property type="entry name" value="HTH_LUXR_1"/>
    <property type="match status" value="1"/>
</dbReference>
<reference evidence="5 6" key="1">
    <citation type="submission" date="2021-08" db="EMBL/GenBank/DDBJ databases">
        <title>Comparative Genomics Analysis of the Genus Qipengyuania Reveals Extensive Genetic Diversity and Metabolic Versatility, Including the Description of Fifteen Novel Species.</title>
        <authorList>
            <person name="Liu Y."/>
        </authorList>
    </citation>
    <scope>NUCLEOTIDE SEQUENCE [LARGE SCALE GENOMIC DNA]</scope>
    <source>
        <strain evidence="5 6">1NDH13</strain>
    </source>
</reference>
<dbReference type="Gene3D" id="3.30.450.80">
    <property type="entry name" value="Transcription factor LuxR-like, autoinducer-binding domain"/>
    <property type="match status" value="1"/>
</dbReference>